<dbReference type="Pfam" id="PF00510">
    <property type="entry name" value="COX3"/>
    <property type="match status" value="1"/>
</dbReference>
<evidence type="ECO:0000313" key="18">
    <source>
        <dbReference type="EMBL" id="ROU06277.1"/>
    </source>
</evidence>
<evidence type="ECO:0000256" key="10">
    <source>
        <dbReference type="ARBA" id="ARBA00025694"/>
    </source>
</evidence>
<evidence type="ECO:0000256" key="5">
    <source>
        <dbReference type="ARBA" id="ARBA00022475"/>
    </source>
</evidence>
<dbReference type="GO" id="GO:0019646">
    <property type="term" value="P:aerobic electron transport chain"/>
    <property type="evidence" value="ECO:0007669"/>
    <property type="project" value="InterPro"/>
</dbReference>
<organism evidence="18 19">
    <name type="scientific">Lysobacter enzymogenes</name>
    <dbReference type="NCBI Taxonomy" id="69"/>
    <lineage>
        <taxon>Bacteria</taxon>
        <taxon>Pseudomonadati</taxon>
        <taxon>Pseudomonadota</taxon>
        <taxon>Gammaproteobacteria</taxon>
        <taxon>Lysobacterales</taxon>
        <taxon>Lysobacteraceae</taxon>
        <taxon>Lysobacter</taxon>
    </lineage>
</organism>
<dbReference type="CDD" id="cd02863">
    <property type="entry name" value="Ubiquinol_oxidase_III"/>
    <property type="match status" value="1"/>
</dbReference>
<evidence type="ECO:0000256" key="4">
    <source>
        <dbReference type="ARBA" id="ARBA00014687"/>
    </source>
</evidence>
<dbReference type="RefSeq" id="WP_123648200.1">
    <property type="nucleotide sequence ID" value="NZ_RCTY01000036.1"/>
</dbReference>
<dbReference type="GO" id="GO:0005886">
    <property type="term" value="C:plasma membrane"/>
    <property type="evidence" value="ECO:0007669"/>
    <property type="project" value="UniProtKB-SubCell"/>
</dbReference>
<dbReference type="Proteomes" id="UP000275910">
    <property type="component" value="Unassembled WGS sequence"/>
</dbReference>
<comment type="subcellular location">
    <subcellularLocation>
        <location evidence="1 15">Cell membrane</location>
        <topology evidence="1 15">Multi-pass membrane protein</topology>
    </subcellularLocation>
</comment>
<evidence type="ECO:0000313" key="19">
    <source>
        <dbReference type="Proteomes" id="UP000275910"/>
    </source>
</evidence>
<dbReference type="PANTHER" id="PTHR11403:SF2">
    <property type="entry name" value="CYTOCHROME BO(3) UBIQUINOL OXIDASE SUBUNIT 3"/>
    <property type="match status" value="1"/>
</dbReference>
<evidence type="ECO:0000256" key="15">
    <source>
        <dbReference type="RuleBase" id="RU003376"/>
    </source>
</evidence>
<comment type="subunit">
    <text evidence="3">Heterooctamer of two A chains, two B chains, two C chains and two D chains.</text>
</comment>
<proteinExistence type="inferred from homology"/>
<dbReference type="EMBL" id="RCTY01000036">
    <property type="protein sequence ID" value="ROU06277.1"/>
    <property type="molecule type" value="Genomic_DNA"/>
</dbReference>
<evidence type="ECO:0000256" key="14">
    <source>
        <dbReference type="ARBA" id="ARBA00032717"/>
    </source>
</evidence>
<protein>
    <recommendedName>
        <fullName evidence="4">Cytochrome bo(3) ubiquinol oxidase subunit 3</fullName>
    </recommendedName>
    <alternativeName>
        <fullName evidence="13">Cytochrome o ubiquinol oxidase subunit 3</fullName>
    </alternativeName>
    <alternativeName>
        <fullName evidence="11">Oxidase bo(3) subunit 3</fullName>
    </alternativeName>
    <alternativeName>
        <fullName evidence="14">Ubiquinol oxidase polypeptide III</fullName>
    </alternativeName>
    <alternativeName>
        <fullName evidence="12">Ubiquinol oxidase subunit 3</fullName>
    </alternativeName>
</protein>
<dbReference type="InterPro" id="IPR024791">
    <property type="entry name" value="Cyt_c/ubiquinol_Oxase_su3"/>
</dbReference>
<evidence type="ECO:0000256" key="2">
    <source>
        <dbReference type="ARBA" id="ARBA00010581"/>
    </source>
</evidence>
<evidence type="ECO:0000256" key="12">
    <source>
        <dbReference type="ARBA" id="ARBA00031884"/>
    </source>
</evidence>
<comment type="caution">
    <text evidence="18">The sequence shown here is derived from an EMBL/GenBank/DDBJ whole genome shotgun (WGS) entry which is preliminary data.</text>
</comment>
<feature type="transmembrane region" description="Helical" evidence="16">
    <location>
        <begin position="139"/>
        <end position="162"/>
    </location>
</feature>
<dbReference type="Gene3D" id="1.20.120.80">
    <property type="entry name" value="Cytochrome c oxidase, subunit III, four-helix bundle"/>
    <property type="match status" value="1"/>
</dbReference>
<dbReference type="InterPro" id="IPR033946">
    <property type="entry name" value="Ubiquinol_oxase_su3_dom"/>
</dbReference>
<keyword evidence="9 16" id="KW-0472">Membrane</keyword>
<evidence type="ECO:0000256" key="16">
    <source>
        <dbReference type="SAM" id="Phobius"/>
    </source>
</evidence>
<keyword evidence="7 16" id="KW-1133">Transmembrane helix</keyword>
<evidence type="ECO:0000256" key="11">
    <source>
        <dbReference type="ARBA" id="ARBA00030072"/>
    </source>
</evidence>
<evidence type="ECO:0000256" key="6">
    <source>
        <dbReference type="ARBA" id="ARBA00022692"/>
    </source>
</evidence>
<evidence type="ECO:0000256" key="13">
    <source>
        <dbReference type="ARBA" id="ARBA00032189"/>
    </source>
</evidence>
<keyword evidence="5" id="KW-1003">Cell membrane</keyword>
<name>A0A3N2RFQ9_LYSEN</name>
<dbReference type="FunFam" id="1.20.120.80:FF:000001">
    <property type="entry name" value="Cytochrome (Ubi)quinol oxidase subunit III"/>
    <property type="match status" value="1"/>
</dbReference>
<reference evidence="18 19" key="1">
    <citation type="submission" date="2018-10" db="EMBL/GenBank/DDBJ databases">
        <title>The genome of Lysobacter enzymogenes OH11.</title>
        <authorList>
            <person name="Liu F."/>
            <person name="Zhao Y."/>
            <person name="Qian G."/>
            <person name="Chen Y."/>
            <person name="Xu H."/>
        </authorList>
    </citation>
    <scope>NUCLEOTIDE SEQUENCE [LARGE SCALE GENOMIC DNA]</scope>
    <source>
        <strain evidence="18 19">OH11</strain>
    </source>
</reference>
<feature type="transmembrane region" description="Helical" evidence="16">
    <location>
        <begin position="29"/>
        <end position="53"/>
    </location>
</feature>
<feature type="transmembrane region" description="Helical" evidence="16">
    <location>
        <begin position="99"/>
        <end position="118"/>
    </location>
</feature>
<dbReference type="AlphaFoldDB" id="A0A3N2RFQ9"/>
<dbReference type="SUPFAM" id="SSF81452">
    <property type="entry name" value="Cytochrome c oxidase subunit III-like"/>
    <property type="match status" value="1"/>
</dbReference>
<feature type="transmembrane region" description="Helical" evidence="16">
    <location>
        <begin position="74"/>
        <end position="93"/>
    </location>
</feature>
<evidence type="ECO:0000259" key="17">
    <source>
        <dbReference type="PROSITE" id="PS50253"/>
    </source>
</evidence>
<dbReference type="InterPro" id="IPR000298">
    <property type="entry name" value="Cyt_c_oxidase-like_su3"/>
</dbReference>
<evidence type="ECO:0000256" key="9">
    <source>
        <dbReference type="ARBA" id="ARBA00023136"/>
    </source>
</evidence>
<dbReference type="PROSITE" id="PS50253">
    <property type="entry name" value="COX3"/>
    <property type="match status" value="1"/>
</dbReference>
<comment type="similarity">
    <text evidence="2 15">Belongs to the cytochrome c oxidase subunit 3 family.</text>
</comment>
<keyword evidence="8" id="KW-0560">Oxidoreductase</keyword>
<accession>A0A3N2RFQ9</accession>
<dbReference type="GO" id="GO:0016491">
    <property type="term" value="F:oxidoreductase activity"/>
    <property type="evidence" value="ECO:0007669"/>
    <property type="project" value="UniProtKB-KW"/>
</dbReference>
<evidence type="ECO:0000256" key="7">
    <source>
        <dbReference type="ARBA" id="ARBA00022989"/>
    </source>
</evidence>
<evidence type="ECO:0000256" key="1">
    <source>
        <dbReference type="ARBA" id="ARBA00004651"/>
    </source>
</evidence>
<evidence type="ECO:0000256" key="3">
    <source>
        <dbReference type="ARBA" id="ARBA00011700"/>
    </source>
</evidence>
<evidence type="ECO:0000256" key="8">
    <source>
        <dbReference type="ARBA" id="ARBA00023002"/>
    </source>
</evidence>
<keyword evidence="6 15" id="KW-0812">Transmembrane</keyword>
<feature type="transmembrane region" description="Helical" evidence="16">
    <location>
        <begin position="182"/>
        <end position="204"/>
    </location>
</feature>
<feature type="domain" description="Heme-copper oxidase subunit III family profile" evidence="17">
    <location>
        <begin position="27"/>
        <end position="203"/>
    </location>
</feature>
<dbReference type="PANTHER" id="PTHR11403">
    <property type="entry name" value="CYTOCHROME C OXIDASE SUBUNIT III"/>
    <property type="match status" value="1"/>
</dbReference>
<dbReference type="InterPro" id="IPR013833">
    <property type="entry name" value="Cyt_c_oxidase_su3_a-hlx"/>
</dbReference>
<gene>
    <name evidence="18" type="ORF">D9T17_15155</name>
</gene>
<dbReference type="InterPro" id="IPR035973">
    <property type="entry name" value="Cyt_c_oxidase_su3-like_sf"/>
</dbReference>
<comment type="function">
    <text evidence="10">Cytochrome bo(3) ubiquinol terminal oxidase is the component of the aerobic respiratory chain of E.coli that predominates when cells are grown at high aeration. Has proton pump activity across the membrane in addition to electron transfer, pumping 2 protons/electron.</text>
</comment>
<dbReference type="GO" id="GO:0004129">
    <property type="term" value="F:cytochrome-c oxidase activity"/>
    <property type="evidence" value="ECO:0007669"/>
    <property type="project" value="InterPro"/>
</dbReference>
<sequence>MSEELTIRTSRGEAVEVRLSAHGERALGFWFYLMNDSVLFAILFVNFAVLLHGTAGGPTAADIVSLSRAGIETALLLTSSLSFGFASICALSANRRGTIGWLSATFILGAAFLVLETLEFAELIGQGAGPTRSGFLSAFFALLGAHGLHVAFGLIGIVLMIVQVAKKGLTEPVLSRLYRLGLFWHFLDIVWIGIFSFVYLPGVLK</sequence>